<comment type="subcellular location">
    <subcellularLocation>
        <location evidence="2">Endoplasmic reticulum membrane</location>
    </subcellularLocation>
    <subcellularLocation>
        <location evidence="1">Nucleus inner membrane</location>
        <topology evidence="1">Multi-pass membrane protein</topology>
    </subcellularLocation>
</comment>
<dbReference type="InterPro" id="IPR001171">
    <property type="entry name" value="ERG24_DHCR-like"/>
</dbReference>
<dbReference type="PANTHER" id="PTHR21257:SF55">
    <property type="entry name" value="DELTA(14)-STEROL REDUCTASE LBR"/>
    <property type="match status" value="1"/>
</dbReference>
<dbReference type="SMART" id="SM00248">
    <property type="entry name" value="ANK"/>
    <property type="match status" value="8"/>
</dbReference>
<dbReference type="OMA" id="RSACYIV"/>
<dbReference type="InterPro" id="IPR002999">
    <property type="entry name" value="Tudor"/>
</dbReference>
<accession>A0A553PKS7</accession>
<feature type="transmembrane region" description="Helical" evidence="14">
    <location>
        <begin position="967"/>
        <end position="987"/>
    </location>
</feature>
<evidence type="ECO:0000256" key="14">
    <source>
        <dbReference type="SAM" id="Phobius"/>
    </source>
</evidence>
<feature type="repeat" description="ANK" evidence="12">
    <location>
        <begin position="556"/>
        <end position="590"/>
    </location>
</feature>
<comment type="similarity">
    <text evidence="3">Belongs to the ERG4/ERG24 family.</text>
</comment>
<gene>
    <name evidence="16" type="ORF">TCAL_11693</name>
</gene>
<feature type="transmembrane region" description="Helical" evidence="14">
    <location>
        <begin position="1134"/>
        <end position="1152"/>
    </location>
</feature>
<comment type="caution">
    <text evidence="16">The sequence shown here is derived from an EMBL/GenBank/DDBJ whole genome shotgun (WGS) entry which is preliminary data.</text>
</comment>
<dbReference type="GO" id="GO:0006695">
    <property type="term" value="P:cholesterol biosynthetic process"/>
    <property type="evidence" value="ECO:0007669"/>
    <property type="project" value="TreeGrafter"/>
</dbReference>
<evidence type="ECO:0000256" key="10">
    <source>
        <dbReference type="ARBA" id="ARBA00023170"/>
    </source>
</evidence>
<dbReference type="InterPro" id="IPR036770">
    <property type="entry name" value="Ankyrin_rpt-contain_sf"/>
</dbReference>
<evidence type="ECO:0000256" key="9">
    <source>
        <dbReference type="ARBA" id="ARBA00023136"/>
    </source>
</evidence>
<protein>
    <recommendedName>
        <fullName evidence="15">Tudor domain-containing protein</fullName>
    </recommendedName>
</protein>
<dbReference type="AlphaFoldDB" id="A0A553PKS7"/>
<feature type="region of interest" description="Disordered" evidence="13">
    <location>
        <begin position="633"/>
        <end position="687"/>
    </location>
</feature>
<dbReference type="InterPro" id="IPR002110">
    <property type="entry name" value="Ankyrin_rpt"/>
</dbReference>
<evidence type="ECO:0000256" key="13">
    <source>
        <dbReference type="SAM" id="MobiDB-lite"/>
    </source>
</evidence>
<feature type="region of interest" description="Disordered" evidence="13">
    <location>
        <begin position="825"/>
        <end position="844"/>
    </location>
</feature>
<evidence type="ECO:0000259" key="15">
    <source>
        <dbReference type="SMART" id="SM00333"/>
    </source>
</evidence>
<dbReference type="SUPFAM" id="SSF63748">
    <property type="entry name" value="Tudor/PWWP/MBT"/>
    <property type="match status" value="1"/>
</dbReference>
<feature type="region of interest" description="Disordered" evidence="13">
    <location>
        <begin position="750"/>
        <end position="817"/>
    </location>
</feature>
<dbReference type="SUPFAM" id="SSF48403">
    <property type="entry name" value="Ankyrin repeat"/>
    <property type="match status" value="2"/>
</dbReference>
<dbReference type="Pfam" id="PF12796">
    <property type="entry name" value="Ank_2"/>
    <property type="match status" value="2"/>
</dbReference>
<name>A0A553PKS7_TIGCA</name>
<evidence type="ECO:0000256" key="4">
    <source>
        <dbReference type="ARBA" id="ARBA00022553"/>
    </source>
</evidence>
<dbReference type="Gene3D" id="1.25.40.20">
    <property type="entry name" value="Ankyrin repeat-containing domain"/>
    <property type="match status" value="3"/>
</dbReference>
<dbReference type="InterPro" id="IPR019023">
    <property type="entry name" value="Lamin-B_rcpt_of_tudor"/>
</dbReference>
<feature type="domain" description="Tudor" evidence="15">
    <location>
        <begin position="697"/>
        <end position="755"/>
    </location>
</feature>
<keyword evidence="9 14" id="KW-0472">Membrane</keyword>
<feature type="compositionally biased region" description="Low complexity" evidence="13">
    <location>
        <begin position="651"/>
        <end position="664"/>
    </location>
</feature>
<feature type="transmembrane region" description="Helical" evidence="14">
    <location>
        <begin position="857"/>
        <end position="879"/>
    </location>
</feature>
<evidence type="ECO:0000313" key="17">
    <source>
        <dbReference type="Proteomes" id="UP000318571"/>
    </source>
</evidence>
<feature type="repeat" description="ANK" evidence="12">
    <location>
        <begin position="59"/>
        <end position="81"/>
    </location>
</feature>
<dbReference type="GO" id="GO:0003677">
    <property type="term" value="F:DNA binding"/>
    <property type="evidence" value="ECO:0007669"/>
    <property type="project" value="UniProtKB-KW"/>
</dbReference>
<keyword evidence="11" id="KW-0539">Nucleus</keyword>
<feature type="repeat" description="ANK" evidence="12">
    <location>
        <begin position="102"/>
        <end position="134"/>
    </location>
</feature>
<dbReference type="PROSITE" id="PS50088">
    <property type="entry name" value="ANK_REPEAT"/>
    <property type="match status" value="4"/>
</dbReference>
<dbReference type="PRINTS" id="PR01415">
    <property type="entry name" value="ANKYRIN"/>
</dbReference>
<evidence type="ECO:0000256" key="7">
    <source>
        <dbReference type="ARBA" id="ARBA00022989"/>
    </source>
</evidence>
<feature type="compositionally biased region" description="Low complexity" evidence="13">
    <location>
        <begin position="673"/>
        <end position="687"/>
    </location>
</feature>
<keyword evidence="6" id="KW-0256">Endoplasmic reticulum</keyword>
<keyword evidence="5 14" id="KW-0812">Transmembrane</keyword>
<evidence type="ECO:0000313" key="16">
    <source>
        <dbReference type="EMBL" id="TRY78259.1"/>
    </source>
</evidence>
<keyword evidence="8" id="KW-0238">DNA-binding</keyword>
<keyword evidence="17" id="KW-1185">Reference proteome</keyword>
<feature type="repeat" description="ANK" evidence="12">
    <location>
        <begin position="206"/>
        <end position="238"/>
    </location>
</feature>
<organism evidence="16 17">
    <name type="scientific">Tigriopus californicus</name>
    <name type="common">Marine copepod</name>
    <dbReference type="NCBI Taxonomy" id="6832"/>
    <lineage>
        <taxon>Eukaryota</taxon>
        <taxon>Metazoa</taxon>
        <taxon>Ecdysozoa</taxon>
        <taxon>Arthropoda</taxon>
        <taxon>Crustacea</taxon>
        <taxon>Multicrustacea</taxon>
        <taxon>Hexanauplia</taxon>
        <taxon>Copepoda</taxon>
        <taxon>Harpacticoida</taxon>
        <taxon>Harpacticidae</taxon>
        <taxon>Tigriopus</taxon>
    </lineage>
</organism>
<evidence type="ECO:0000256" key="8">
    <source>
        <dbReference type="ARBA" id="ARBA00023125"/>
    </source>
</evidence>
<keyword evidence="10" id="KW-0675">Receptor</keyword>
<evidence type="ECO:0000256" key="3">
    <source>
        <dbReference type="ARBA" id="ARBA00005402"/>
    </source>
</evidence>
<dbReference type="SMART" id="SM00333">
    <property type="entry name" value="TUDOR"/>
    <property type="match status" value="1"/>
</dbReference>
<dbReference type="EMBL" id="VCGU01000003">
    <property type="protein sequence ID" value="TRY78259.1"/>
    <property type="molecule type" value="Genomic_DNA"/>
</dbReference>
<dbReference type="GO" id="GO:0005637">
    <property type="term" value="C:nuclear inner membrane"/>
    <property type="evidence" value="ECO:0007669"/>
    <property type="project" value="UniProtKB-SubCell"/>
</dbReference>
<dbReference type="Pfam" id="PF00023">
    <property type="entry name" value="Ank"/>
    <property type="match status" value="1"/>
</dbReference>
<dbReference type="GO" id="GO:0050613">
    <property type="term" value="F:Delta14-sterol reductase activity"/>
    <property type="evidence" value="ECO:0007669"/>
    <property type="project" value="TreeGrafter"/>
</dbReference>
<dbReference type="STRING" id="6832.A0A553PKS7"/>
<feature type="compositionally biased region" description="Basic residues" evidence="13">
    <location>
        <begin position="757"/>
        <end position="780"/>
    </location>
</feature>
<feature type="transmembrane region" description="Helical" evidence="14">
    <location>
        <begin position="899"/>
        <end position="923"/>
    </location>
</feature>
<dbReference type="PANTHER" id="PTHR21257">
    <property type="entry name" value="DELTA(14)-STEROL REDUCTASE"/>
    <property type="match status" value="1"/>
</dbReference>
<evidence type="ECO:0000256" key="12">
    <source>
        <dbReference type="PROSITE-ProRule" id="PRU00023"/>
    </source>
</evidence>
<evidence type="ECO:0000256" key="2">
    <source>
        <dbReference type="ARBA" id="ARBA00004586"/>
    </source>
</evidence>
<feature type="transmembrane region" description="Helical" evidence="14">
    <location>
        <begin position="935"/>
        <end position="955"/>
    </location>
</feature>
<evidence type="ECO:0000256" key="5">
    <source>
        <dbReference type="ARBA" id="ARBA00022692"/>
    </source>
</evidence>
<keyword evidence="7 14" id="KW-1133">Transmembrane helix</keyword>
<evidence type="ECO:0000256" key="1">
    <source>
        <dbReference type="ARBA" id="ARBA00004473"/>
    </source>
</evidence>
<dbReference type="Pfam" id="PF01222">
    <property type="entry name" value="ERG4_ERG24"/>
    <property type="match status" value="2"/>
</dbReference>
<proteinExistence type="inferred from homology"/>
<keyword evidence="4" id="KW-0597">Phosphoprotein</keyword>
<feature type="transmembrane region" description="Helical" evidence="14">
    <location>
        <begin position="1045"/>
        <end position="1064"/>
    </location>
</feature>
<dbReference type="PROSITE" id="PS50297">
    <property type="entry name" value="ANK_REP_REGION"/>
    <property type="match status" value="4"/>
</dbReference>
<dbReference type="Gene3D" id="1.20.120.1630">
    <property type="match status" value="1"/>
</dbReference>
<dbReference type="Pfam" id="PF09465">
    <property type="entry name" value="LBR_tudor"/>
    <property type="match status" value="1"/>
</dbReference>
<dbReference type="GO" id="GO:0005789">
    <property type="term" value="C:endoplasmic reticulum membrane"/>
    <property type="evidence" value="ECO:0007669"/>
    <property type="project" value="UniProtKB-SubCell"/>
</dbReference>
<dbReference type="Proteomes" id="UP000318571">
    <property type="component" value="Chromosome 11"/>
</dbReference>
<evidence type="ECO:0000256" key="6">
    <source>
        <dbReference type="ARBA" id="ARBA00022824"/>
    </source>
</evidence>
<dbReference type="Gene3D" id="2.30.30.140">
    <property type="match status" value="1"/>
</dbReference>
<reference evidence="16 17" key="1">
    <citation type="journal article" date="2018" name="Nat. Ecol. Evol.">
        <title>Genomic signatures of mitonuclear coevolution across populations of Tigriopus californicus.</title>
        <authorList>
            <person name="Barreto F.S."/>
            <person name="Watson E.T."/>
            <person name="Lima T.G."/>
            <person name="Willett C.S."/>
            <person name="Edmands S."/>
            <person name="Li W."/>
            <person name="Burton R.S."/>
        </authorList>
    </citation>
    <scope>NUCLEOTIDE SEQUENCE [LARGE SCALE GENOMIC DNA]</scope>
    <source>
        <strain evidence="16 17">San Diego</strain>
    </source>
</reference>
<sequence>MRISSGYLDRPDQKKKLFSSLSQECQIACPGSQISKTLQRKLEEIGRDDRRAIVDDTVDGCTPLFLACKNGSAEVVSFLLSTCEADIEKRGLYEVLEEGVSHHVTPLWCAAVSGRLAVVKVLLRYGADVNAMSDSGSTPIRSACYIVRNGLNTSHFEIIKCLVRHGADIQQPNHFGGTCLINSVQSPDLVRFLVENNVQVNAEDVQHKTALHYAVQENRFESARILLENGADPFKKSKYEDDILQTACLKGSLMIFNYLLETVVYEPSRIAEAFELAGSTFLLDMHDVGSTLFFWRKALEIRHEGLYSQYPKESIKYHRVLECTEIDSKDELEVISGNLPLLKQQALLITERVLGACHKDTIFRYMYAGASHADSNEYKPCVSLWNYALQLKIKKETLLSCDTSFTARAIVQLYINIMMRDSFSSIDFSDVYITADHVNSGIIGAVGLLSVRPVYKAQVDNFDIVLTTWAHLILILLKAARSHQQMQAIFYMVDPVLKLNPLTSQGDTLLHLAVSSSSTLKSNSFLDDDSFSLFPSIDVAEFIIRCGFQIHARNFNEETPLHVAAKVENFNEDVANLLMKSGAHMDLPDEKDVRPLDILQTHSGKLDLIPHVSLKCLATQVLLQQKVPVPPSTYLPTSMMAPPRKSRSSSRGRTSAKSPKSPNMPKKKSPGRTSSKSSTSVVTSATSTTPFVKENKMDFQEGGKVMARWPGTNLFFRANVTYVREDDNEYDVLYEDGTVYTVKAKDVKSNLAVPKKDSRRSRSRSRGRSPARKNPGRPTRKSTGSPNKTVSPARTRRSSRSAVKAPKPEPAPMRSSARLANAKIELSSDEDDGPKAIPNPSHSKGKKNMGFLFNMDFSWVQSLFFMVLSPLVLIALHLNCQGKSCKLVQPAFPKKLTDYWNLEAFLAVVAFSIIARLLAFIPLGRTVRSASGHNLRLNGFLSMLTILAVVPGLVYRKVDLKFVSVNYFKLMISALIFSVVASIVAFISARWAKRSNINPKGNTGNFIVDLVNGREFNPCLINSYFSFPFIPTLITRYIIANNIQLLVWQLVAIGFMNALGYVIFRASETQRCEFAKDPNSPTVKHLAYVAANSGRRILCSGWNGLVRYPNYLGELLMQWSWVLPAAKLAGSADLLIYYLPVFTTLMLIFRVAEANTRNRRRYGPGWDTYCQKVSANVIPKVY</sequence>
<evidence type="ECO:0000256" key="11">
    <source>
        <dbReference type="ARBA" id="ARBA00023242"/>
    </source>
</evidence>
<keyword evidence="12" id="KW-0040">ANK repeat</keyword>